<dbReference type="EMBL" id="JABFTP020000001">
    <property type="protein sequence ID" value="KAL3265315.1"/>
    <property type="molecule type" value="Genomic_DNA"/>
</dbReference>
<dbReference type="InterPro" id="IPR029324">
    <property type="entry name" value="AIF_C"/>
</dbReference>
<sequence length="659" mass="74435">MLSFKHLFPIFSNFDRALTIRSALDRRLIGIYSTRIKRVQNYTLSHRLYSSRDKDHLKYPPIKEKIHASEECHTPNLMSHMPKPKKPFQEEYDKLKKKNMRIFYFGFAVFIVSVAAVYANFTTERKPKGRPEGVLLNTKRKDKRGIPKNPEMAGLIPKKIPYLIIGGGTAGFSAFRAIKSSDPKALVLMITDEPYLPYMRPPLSKEMWFNADQEKVEKLIFKQWNGTERSLLYEPEEFYTPMSDLMDKDHGGISVASGYKVIEIDPYCHKVVLDNTMEIEYGKALLATGAQPKSLPVFESAVSDPKVQRRVKVLRNIYDFEDLQESYKSALRVAIIGGGFLGSEVACALARIGCYDKKVVFQVFKESGNLGKVLPEYLSRWTTEKVMKEGVEVKPNAEVVSCKYEHKDKMLHLLLNNGDTLKVDLVVVCAGVTPDVTLAKKGGLEVDPNEGGFLVNSELQARTDLYIAGDAACFYDPKFGRRRLEHHDHAVVTGRLAGENMTGAHKPYIHQSMFWSDLGPDIGFEAIGLVDSKLPTVGVFAKAKPSDLPKAHVTETDTNAVRTRVEVSQASPSCDGQIDASERRDIEVSTKTLRKDLPSVENPDDFGKGVIFYLRNEKIVGIVLWNVFNRIQIARQVLKEDKTYEDLNEVAKLFNIHED</sequence>
<name>A0ABD2MFX8_9CUCU</name>
<evidence type="ECO:0000256" key="9">
    <source>
        <dbReference type="ARBA" id="ARBA00023027"/>
    </source>
</evidence>
<keyword evidence="7" id="KW-0809">Transit peptide</keyword>
<comment type="subcellular location">
    <subcellularLocation>
        <location evidence="2">Mitochondrion</location>
    </subcellularLocation>
</comment>
<dbReference type="PANTHER" id="PTHR43557">
    <property type="entry name" value="APOPTOSIS-INDUCING FACTOR 1"/>
    <property type="match status" value="1"/>
</dbReference>
<keyword evidence="10" id="KW-0496">Mitochondrion</keyword>
<dbReference type="SUPFAM" id="SSF51905">
    <property type="entry name" value="FAD/NAD(P)-binding domain"/>
    <property type="match status" value="2"/>
</dbReference>
<feature type="transmembrane region" description="Helical" evidence="13">
    <location>
        <begin position="102"/>
        <end position="121"/>
    </location>
</feature>
<feature type="domain" description="FAD/NAD(P)-binding" evidence="14">
    <location>
        <begin position="162"/>
        <end position="493"/>
    </location>
</feature>
<keyword evidence="8" id="KW-0560">Oxidoreductase</keyword>
<keyword evidence="6" id="KW-0274">FAD</keyword>
<evidence type="ECO:0008006" key="18">
    <source>
        <dbReference type="Google" id="ProtNLM"/>
    </source>
</evidence>
<comment type="catalytic activity">
    <reaction evidence="11">
        <text>A + NADH + H(+) = AH2 + NAD(+)</text>
        <dbReference type="Rhea" id="RHEA:11356"/>
        <dbReference type="ChEBI" id="CHEBI:13193"/>
        <dbReference type="ChEBI" id="CHEBI:15378"/>
        <dbReference type="ChEBI" id="CHEBI:17499"/>
        <dbReference type="ChEBI" id="CHEBI:57540"/>
        <dbReference type="ChEBI" id="CHEBI:57945"/>
    </reaction>
</comment>
<proteinExistence type="inferred from homology"/>
<keyword evidence="13" id="KW-0812">Transmembrane</keyword>
<dbReference type="Pfam" id="PF14721">
    <property type="entry name" value="AIF_C"/>
    <property type="match status" value="1"/>
</dbReference>
<evidence type="ECO:0000256" key="11">
    <source>
        <dbReference type="ARBA" id="ARBA00047786"/>
    </source>
</evidence>
<keyword evidence="13" id="KW-0472">Membrane</keyword>
<dbReference type="GO" id="GO:0016491">
    <property type="term" value="F:oxidoreductase activity"/>
    <property type="evidence" value="ECO:0007669"/>
    <property type="project" value="UniProtKB-KW"/>
</dbReference>
<protein>
    <recommendedName>
        <fullName evidence="18">Apoptosis-inducing factor 1, mitochondrial</fullName>
    </recommendedName>
</protein>
<dbReference type="InterPro" id="IPR016156">
    <property type="entry name" value="FAD/NAD-linked_Rdtase_dimer_sf"/>
</dbReference>
<dbReference type="InterPro" id="IPR050446">
    <property type="entry name" value="FAD-oxidoreductase/Apoptosis"/>
</dbReference>
<keyword evidence="4" id="KW-0285">Flavoprotein</keyword>
<evidence type="ECO:0000256" key="13">
    <source>
        <dbReference type="SAM" id="Phobius"/>
    </source>
</evidence>
<evidence type="ECO:0000256" key="6">
    <source>
        <dbReference type="ARBA" id="ARBA00022827"/>
    </source>
</evidence>
<keyword evidence="17" id="KW-1185">Reference proteome</keyword>
<comment type="cofactor">
    <cofactor evidence="1">
        <name>FAD</name>
        <dbReference type="ChEBI" id="CHEBI:57692"/>
    </cofactor>
</comment>
<evidence type="ECO:0000256" key="5">
    <source>
        <dbReference type="ARBA" id="ARBA00022703"/>
    </source>
</evidence>
<dbReference type="PANTHER" id="PTHR43557:SF4">
    <property type="entry name" value="APOPTOSIS-INDUCING FACTOR 1, MITOCHONDRIAL"/>
    <property type="match status" value="1"/>
</dbReference>
<dbReference type="AlphaFoldDB" id="A0ABD2MFX8"/>
<reference evidence="16 17" key="1">
    <citation type="journal article" date="2021" name="BMC Biol.">
        <title>Horizontally acquired antibacterial genes associated with adaptive radiation of ladybird beetles.</title>
        <authorList>
            <person name="Li H.S."/>
            <person name="Tang X.F."/>
            <person name="Huang Y.H."/>
            <person name="Xu Z.Y."/>
            <person name="Chen M.L."/>
            <person name="Du X.Y."/>
            <person name="Qiu B.Y."/>
            <person name="Chen P.T."/>
            <person name="Zhang W."/>
            <person name="Slipinski A."/>
            <person name="Escalona H.E."/>
            <person name="Waterhouse R.M."/>
            <person name="Zwick A."/>
            <person name="Pang H."/>
        </authorList>
    </citation>
    <scope>NUCLEOTIDE SEQUENCE [LARGE SCALE GENOMIC DNA]</scope>
    <source>
        <strain evidence="16">SYSU2018</strain>
    </source>
</reference>
<evidence type="ECO:0000256" key="8">
    <source>
        <dbReference type="ARBA" id="ARBA00023002"/>
    </source>
</evidence>
<organism evidence="16 17">
    <name type="scientific">Cryptolaemus montrouzieri</name>
    <dbReference type="NCBI Taxonomy" id="559131"/>
    <lineage>
        <taxon>Eukaryota</taxon>
        <taxon>Metazoa</taxon>
        <taxon>Ecdysozoa</taxon>
        <taxon>Arthropoda</taxon>
        <taxon>Hexapoda</taxon>
        <taxon>Insecta</taxon>
        <taxon>Pterygota</taxon>
        <taxon>Neoptera</taxon>
        <taxon>Endopterygota</taxon>
        <taxon>Coleoptera</taxon>
        <taxon>Polyphaga</taxon>
        <taxon>Cucujiformia</taxon>
        <taxon>Coccinelloidea</taxon>
        <taxon>Coccinellidae</taxon>
        <taxon>Scymninae</taxon>
        <taxon>Scymnini</taxon>
        <taxon>Cryptolaemus</taxon>
    </lineage>
</organism>
<dbReference type="Gene3D" id="3.50.50.60">
    <property type="entry name" value="FAD/NAD(P)-binding domain"/>
    <property type="match status" value="2"/>
</dbReference>
<gene>
    <name evidence="16" type="ORF">HHI36_009523</name>
</gene>
<comment type="caution">
    <text evidence="16">The sequence shown here is derived from an EMBL/GenBank/DDBJ whole genome shotgun (WGS) entry which is preliminary data.</text>
</comment>
<evidence type="ECO:0000256" key="7">
    <source>
        <dbReference type="ARBA" id="ARBA00022946"/>
    </source>
</evidence>
<evidence type="ECO:0000313" key="17">
    <source>
        <dbReference type="Proteomes" id="UP001516400"/>
    </source>
</evidence>
<keyword evidence="13" id="KW-1133">Transmembrane helix</keyword>
<dbReference type="Pfam" id="PF07992">
    <property type="entry name" value="Pyr_redox_2"/>
    <property type="match status" value="1"/>
</dbReference>
<evidence type="ECO:0000256" key="10">
    <source>
        <dbReference type="ARBA" id="ARBA00023128"/>
    </source>
</evidence>
<dbReference type="InterPro" id="IPR023753">
    <property type="entry name" value="FAD/NAD-binding_dom"/>
</dbReference>
<keyword evidence="5" id="KW-0053">Apoptosis</keyword>
<dbReference type="SUPFAM" id="SSF55424">
    <property type="entry name" value="FAD/NAD-linked reductases, dimerisation (C-terminal) domain"/>
    <property type="match status" value="1"/>
</dbReference>
<evidence type="ECO:0000259" key="14">
    <source>
        <dbReference type="Pfam" id="PF07992"/>
    </source>
</evidence>
<evidence type="ECO:0000313" key="16">
    <source>
        <dbReference type="EMBL" id="KAL3265315.1"/>
    </source>
</evidence>
<dbReference type="InterPro" id="IPR036188">
    <property type="entry name" value="FAD/NAD-bd_sf"/>
</dbReference>
<dbReference type="PRINTS" id="PR00368">
    <property type="entry name" value="FADPNR"/>
</dbReference>
<keyword evidence="9" id="KW-0520">NAD</keyword>
<feature type="domain" description="Mitochondrial apoptosis-inducing factor C-terminal" evidence="15">
    <location>
        <begin position="497"/>
        <end position="640"/>
    </location>
</feature>
<feature type="region of interest" description="Disordered" evidence="12">
    <location>
        <begin position="129"/>
        <end position="150"/>
    </location>
</feature>
<evidence type="ECO:0000256" key="4">
    <source>
        <dbReference type="ARBA" id="ARBA00022630"/>
    </source>
</evidence>
<comment type="similarity">
    <text evidence="3">Belongs to the FAD-dependent oxidoreductase family.</text>
</comment>
<accession>A0ABD2MFX8</accession>
<dbReference type="Gene3D" id="3.30.390.30">
    <property type="match status" value="1"/>
</dbReference>
<evidence type="ECO:0000259" key="15">
    <source>
        <dbReference type="Pfam" id="PF14721"/>
    </source>
</evidence>
<dbReference type="PRINTS" id="PR00411">
    <property type="entry name" value="PNDRDTASEI"/>
</dbReference>
<evidence type="ECO:0000256" key="2">
    <source>
        <dbReference type="ARBA" id="ARBA00004173"/>
    </source>
</evidence>
<dbReference type="Proteomes" id="UP001516400">
    <property type="component" value="Unassembled WGS sequence"/>
</dbReference>
<evidence type="ECO:0000256" key="12">
    <source>
        <dbReference type="SAM" id="MobiDB-lite"/>
    </source>
</evidence>
<dbReference type="GO" id="GO:0005739">
    <property type="term" value="C:mitochondrion"/>
    <property type="evidence" value="ECO:0007669"/>
    <property type="project" value="UniProtKB-SubCell"/>
</dbReference>
<evidence type="ECO:0000256" key="1">
    <source>
        <dbReference type="ARBA" id="ARBA00001974"/>
    </source>
</evidence>
<dbReference type="SMART" id="SM01353">
    <property type="entry name" value="AIF_C"/>
    <property type="match status" value="1"/>
</dbReference>
<evidence type="ECO:0000256" key="3">
    <source>
        <dbReference type="ARBA" id="ARBA00006442"/>
    </source>
</evidence>
<dbReference type="GO" id="GO:0006915">
    <property type="term" value="P:apoptotic process"/>
    <property type="evidence" value="ECO:0007669"/>
    <property type="project" value="UniProtKB-KW"/>
</dbReference>